<gene>
    <name evidence="1" type="ORF">SAMN05216529_1031</name>
</gene>
<dbReference type="InterPro" id="IPR001646">
    <property type="entry name" value="5peptide_repeat"/>
</dbReference>
<name>A0A315ZYH7_9FIRM</name>
<dbReference type="AlphaFoldDB" id="A0A315ZYH7"/>
<protein>
    <submittedName>
        <fullName evidence="1">Pentapeptide repeat-containing protein</fullName>
    </submittedName>
</protein>
<organism evidence="1 2">
    <name type="scientific">Faecalicatena contorta</name>
    <dbReference type="NCBI Taxonomy" id="39482"/>
    <lineage>
        <taxon>Bacteria</taxon>
        <taxon>Bacillati</taxon>
        <taxon>Bacillota</taxon>
        <taxon>Clostridia</taxon>
        <taxon>Lachnospirales</taxon>
        <taxon>Lachnospiraceae</taxon>
        <taxon>Faecalicatena</taxon>
    </lineage>
</organism>
<dbReference type="Gene3D" id="2.160.20.80">
    <property type="entry name" value="E3 ubiquitin-protein ligase SopA"/>
    <property type="match status" value="1"/>
</dbReference>
<keyword evidence="2" id="KW-1185">Reference proteome</keyword>
<dbReference type="OrthoDB" id="154708at2"/>
<evidence type="ECO:0000313" key="2">
    <source>
        <dbReference type="Proteomes" id="UP000254051"/>
    </source>
</evidence>
<proteinExistence type="predicted"/>
<dbReference type="RefSeq" id="WP_109709286.1">
    <property type="nucleotide sequence ID" value="NZ_QGDS01000003.1"/>
</dbReference>
<dbReference type="Pfam" id="PF00805">
    <property type="entry name" value="Pentapeptide"/>
    <property type="match status" value="1"/>
</dbReference>
<accession>A0A315ZYH7</accession>
<dbReference type="Proteomes" id="UP000254051">
    <property type="component" value="Unassembled WGS sequence"/>
</dbReference>
<evidence type="ECO:0000313" key="1">
    <source>
        <dbReference type="EMBL" id="SUQ13279.1"/>
    </source>
</evidence>
<reference evidence="2" key="1">
    <citation type="submission" date="2017-07" db="EMBL/GenBank/DDBJ databases">
        <authorList>
            <person name="Varghese N."/>
            <person name="Submissions S."/>
        </authorList>
    </citation>
    <scope>NUCLEOTIDE SEQUENCE [LARGE SCALE GENOMIC DNA]</scope>
    <source>
        <strain evidence="2">NLAE-zl-C134</strain>
    </source>
</reference>
<dbReference type="SUPFAM" id="SSF141571">
    <property type="entry name" value="Pentapeptide repeat-like"/>
    <property type="match status" value="1"/>
</dbReference>
<sequence>MAKIHDENTILLQSLKSDCSKCSGLCCTALFFSKIDGFPEDKSEGKPCIHLQKDFRCKVHRELEKSKMKGCIGYDCFGAGQQVTQFIYFGQTWQDVPTQAKEMFDVFIVVFQLYQIRYFLLEAMAILPAKMLKNDIKTLIEENEMICNSKPQNIIMFDIENYRDRVNILLKQVCSLLQKSLGCENKKCPSDFLGKNFKNKDMSGLDLSTKLLIAANFNNCVFEGTIFLGADTRDTDFSNADLRDAVFLSQGQINSAKGNRNTKLPQYLDYPVTWR</sequence>
<dbReference type="EMBL" id="UHJJ01000003">
    <property type="protein sequence ID" value="SUQ13279.1"/>
    <property type="molecule type" value="Genomic_DNA"/>
</dbReference>